<feature type="domain" description="Myb-like" evidence="5">
    <location>
        <begin position="56"/>
        <end position="106"/>
    </location>
</feature>
<dbReference type="PROSITE" id="PS50090">
    <property type="entry name" value="MYB_LIKE"/>
    <property type="match status" value="3"/>
</dbReference>
<dbReference type="InterPro" id="IPR001005">
    <property type="entry name" value="SANT/Myb"/>
</dbReference>
<dbReference type="PROSITE" id="PS51294">
    <property type="entry name" value="HTH_MYB"/>
    <property type="match status" value="2"/>
</dbReference>
<feature type="domain" description="Myb-like" evidence="5">
    <location>
        <begin position="7"/>
        <end position="55"/>
    </location>
</feature>
<dbReference type="Pfam" id="PF00249">
    <property type="entry name" value="Myb_DNA-binding"/>
    <property type="match status" value="1"/>
</dbReference>
<evidence type="ECO:0000313" key="8">
    <source>
        <dbReference type="Proteomes" id="UP000001745"/>
    </source>
</evidence>
<gene>
    <name evidence="7" type="ORF">TSTA_082950</name>
</gene>
<dbReference type="RefSeq" id="XP_002478025.1">
    <property type="nucleotide sequence ID" value="XM_002477980.1"/>
</dbReference>
<dbReference type="GeneID" id="8105173"/>
<dbReference type="SMART" id="SM00717">
    <property type="entry name" value="SANT"/>
    <property type="match status" value="3"/>
</dbReference>
<evidence type="ECO:0000259" key="6">
    <source>
        <dbReference type="PROSITE" id="PS51294"/>
    </source>
</evidence>
<dbReference type="InterPro" id="IPR050560">
    <property type="entry name" value="MYB_TF"/>
</dbReference>
<dbReference type="VEuPathDB" id="FungiDB:TSTA_082950"/>
<feature type="region of interest" description="Disordered" evidence="4">
    <location>
        <begin position="160"/>
        <end position="198"/>
    </location>
</feature>
<accession>B8LZ18</accession>
<dbReference type="OrthoDB" id="2143914at2759"/>
<evidence type="ECO:0000256" key="3">
    <source>
        <dbReference type="ARBA" id="ARBA00023242"/>
    </source>
</evidence>
<dbReference type="STRING" id="441959.B8LZ18"/>
<dbReference type="SUPFAM" id="SSF46689">
    <property type="entry name" value="Homeodomain-like"/>
    <property type="match status" value="2"/>
</dbReference>
<dbReference type="EMBL" id="EQ962653">
    <property type="protein sequence ID" value="EED21062.1"/>
    <property type="molecule type" value="Genomic_DNA"/>
</dbReference>
<evidence type="ECO:0000313" key="7">
    <source>
        <dbReference type="EMBL" id="EED21062.1"/>
    </source>
</evidence>
<dbReference type="GO" id="GO:0000978">
    <property type="term" value="F:RNA polymerase II cis-regulatory region sequence-specific DNA binding"/>
    <property type="evidence" value="ECO:0007669"/>
    <property type="project" value="TreeGrafter"/>
</dbReference>
<protein>
    <submittedName>
        <fullName evidence="7">Bas1, putative</fullName>
    </submittedName>
</protein>
<feature type="compositionally biased region" description="Polar residues" evidence="4">
    <location>
        <begin position="187"/>
        <end position="198"/>
    </location>
</feature>
<keyword evidence="3" id="KW-0539">Nucleus</keyword>
<dbReference type="GO" id="GO:0045944">
    <property type="term" value="P:positive regulation of transcription by RNA polymerase II"/>
    <property type="evidence" value="ECO:0007669"/>
    <property type="project" value="TreeGrafter"/>
</dbReference>
<reference evidence="8" key="1">
    <citation type="journal article" date="2015" name="Genome Announc.">
        <title>Genome sequence of the AIDS-associated pathogen Penicillium marneffei (ATCC18224) and its near taxonomic relative Talaromyces stipitatus (ATCC10500).</title>
        <authorList>
            <person name="Nierman W.C."/>
            <person name="Fedorova-Abrams N.D."/>
            <person name="Andrianopoulos A."/>
        </authorList>
    </citation>
    <scope>NUCLEOTIDE SEQUENCE [LARGE SCALE GENOMIC DNA]</scope>
    <source>
        <strain evidence="8">ATCC 10500 / CBS 375.48 / QM 6759 / NRRL 1006</strain>
    </source>
</reference>
<dbReference type="PANTHER" id="PTHR45614:SF265">
    <property type="entry name" value="MYB-LIKE DOMAIN-CONTAINING PROTEIN-RELATED"/>
    <property type="match status" value="1"/>
</dbReference>
<dbReference type="Gene3D" id="1.10.10.60">
    <property type="entry name" value="Homeodomain-like"/>
    <property type="match status" value="3"/>
</dbReference>
<feature type="domain" description="Myb-like" evidence="5">
    <location>
        <begin position="107"/>
        <end position="158"/>
    </location>
</feature>
<dbReference type="InterPro" id="IPR009057">
    <property type="entry name" value="Homeodomain-like_sf"/>
</dbReference>
<evidence type="ECO:0000256" key="1">
    <source>
        <dbReference type="ARBA" id="ARBA00023015"/>
    </source>
</evidence>
<dbReference type="GO" id="GO:0000278">
    <property type="term" value="P:mitotic cell cycle"/>
    <property type="evidence" value="ECO:0007669"/>
    <property type="project" value="TreeGrafter"/>
</dbReference>
<keyword evidence="8" id="KW-1185">Reference proteome</keyword>
<dbReference type="Pfam" id="PF13921">
    <property type="entry name" value="Myb_DNA-bind_6"/>
    <property type="match status" value="1"/>
</dbReference>
<dbReference type="GO" id="GO:0005634">
    <property type="term" value="C:nucleus"/>
    <property type="evidence" value="ECO:0007669"/>
    <property type="project" value="TreeGrafter"/>
</dbReference>
<evidence type="ECO:0000259" key="5">
    <source>
        <dbReference type="PROSITE" id="PS50090"/>
    </source>
</evidence>
<organism evidence="7 8">
    <name type="scientific">Talaromyces stipitatus (strain ATCC 10500 / CBS 375.48 / QM 6759 / NRRL 1006)</name>
    <name type="common">Penicillium stipitatum</name>
    <dbReference type="NCBI Taxonomy" id="441959"/>
    <lineage>
        <taxon>Eukaryota</taxon>
        <taxon>Fungi</taxon>
        <taxon>Dikarya</taxon>
        <taxon>Ascomycota</taxon>
        <taxon>Pezizomycotina</taxon>
        <taxon>Eurotiomycetes</taxon>
        <taxon>Eurotiomycetidae</taxon>
        <taxon>Eurotiales</taxon>
        <taxon>Trichocomaceae</taxon>
        <taxon>Talaromyces</taxon>
        <taxon>Talaromyces sect. Talaromyces</taxon>
    </lineage>
</organism>
<keyword evidence="1" id="KW-0805">Transcription regulation</keyword>
<dbReference type="eggNOG" id="KOG0048">
    <property type="taxonomic scope" value="Eukaryota"/>
</dbReference>
<sequence length="428" mass="48270">MPLQLHKWTDREDEILRKEVLAQLAQGEVKDWCCIASQLPGHTNRDCRKRWHNVVSGGLNKGHWTAEEDKLLIDAVAKHGESWTVVANNVSTRNADQCSKRWKQCLDPDLDRSQWSEEENRRLFDAYEKKGRRWKEIQVEYFPNRSRNAIKNQYTTLSRRLRQHAERAPTGRRRAELSTKTGEQEQQRQNMNTHSASIRSDVEEKLDLAESNCFSSADDSSDEDMEMAEASVESDVQQRLSANVSLMESSNTSIDSSLPCIPSPADAMMYASSLSHEYEIMIESGLEGLLENITELEPFPSLEGVRGDTDQLRINPSGEISVQTFANEGGKNDDDDGNMPLALPFQFDDGGMLLQQQTYPITKIAEDDEMAAVGYPDIPLKSLMPEHNSGSASPERVTLTLYNPSSDTIASLMKVAVSNNSPFLFERH</sequence>
<evidence type="ECO:0000256" key="2">
    <source>
        <dbReference type="ARBA" id="ARBA00023163"/>
    </source>
</evidence>
<dbReference type="InParanoid" id="B8LZ18"/>
<dbReference type="FunFam" id="1.10.10.60:FF:000016">
    <property type="entry name" value="Transcriptional activator Myb isoform A"/>
    <property type="match status" value="1"/>
</dbReference>
<dbReference type="HOGENOM" id="CLU_035738_1_0_1"/>
<name>B8LZ18_TALSN</name>
<feature type="domain" description="HTH myb-type" evidence="6">
    <location>
        <begin position="112"/>
        <end position="162"/>
    </location>
</feature>
<dbReference type="AlphaFoldDB" id="B8LZ18"/>
<evidence type="ECO:0000256" key="4">
    <source>
        <dbReference type="SAM" id="MobiDB-lite"/>
    </source>
</evidence>
<feature type="domain" description="HTH myb-type" evidence="6">
    <location>
        <begin position="59"/>
        <end position="110"/>
    </location>
</feature>
<keyword evidence="2" id="KW-0804">Transcription</keyword>
<dbReference type="CDD" id="cd00167">
    <property type="entry name" value="SANT"/>
    <property type="match status" value="3"/>
</dbReference>
<proteinExistence type="predicted"/>
<dbReference type="InterPro" id="IPR017930">
    <property type="entry name" value="Myb_dom"/>
</dbReference>
<feature type="compositionally biased region" description="Basic and acidic residues" evidence="4">
    <location>
        <begin position="163"/>
        <end position="186"/>
    </location>
</feature>
<dbReference type="PANTHER" id="PTHR45614">
    <property type="entry name" value="MYB PROTEIN-RELATED"/>
    <property type="match status" value="1"/>
</dbReference>
<dbReference type="GO" id="GO:0000981">
    <property type="term" value="F:DNA-binding transcription factor activity, RNA polymerase II-specific"/>
    <property type="evidence" value="ECO:0007669"/>
    <property type="project" value="TreeGrafter"/>
</dbReference>
<dbReference type="Proteomes" id="UP000001745">
    <property type="component" value="Unassembled WGS sequence"/>
</dbReference>